<keyword evidence="3" id="KW-1185">Reference proteome</keyword>
<gene>
    <name evidence="2" type="ORF">ODALV1_LOCUS22423</name>
</gene>
<evidence type="ECO:0000313" key="3">
    <source>
        <dbReference type="Proteomes" id="UP001642540"/>
    </source>
</evidence>
<accession>A0ABP1RI64</accession>
<comment type="caution">
    <text evidence="2">The sequence shown here is derived from an EMBL/GenBank/DDBJ whole genome shotgun (WGS) entry which is preliminary data.</text>
</comment>
<reference evidence="2 3" key="1">
    <citation type="submission" date="2024-08" db="EMBL/GenBank/DDBJ databases">
        <authorList>
            <person name="Cucini C."/>
            <person name="Frati F."/>
        </authorList>
    </citation>
    <scope>NUCLEOTIDE SEQUENCE [LARGE SCALE GENOMIC DNA]</scope>
</reference>
<feature type="region of interest" description="Disordered" evidence="1">
    <location>
        <begin position="188"/>
        <end position="208"/>
    </location>
</feature>
<name>A0ABP1RI64_9HEXA</name>
<dbReference type="Proteomes" id="UP001642540">
    <property type="component" value="Unassembled WGS sequence"/>
</dbReference>
<organism evidence="2 3">
    <name type="scientific">Orchesella dallaii</name>
    <dbReference type="NCBI Taxonomy" id="48710"/>
    <lineage>
        <taxon>Eukaryota</taxon>
        <taxon>Metazoa</taxon>
        <taxon>Ecdysozoa</taxon>
        <taxon>Arthropoda</taxon>
        <taxon>Hexapoda</taxon>
        <taxon>Collembola</taxon>
        <taxon>Entomobryomorpha</taxon>
        <taxon>Entomobryoidea</taxon>
        <taxon>Orchesellidae</taxon>
        <taxon>Orchesellinae</taxon>
        <taxon>Orchesella</taxon>
    </lineage>
</organism>
<evidence type="ECO:0000313" key="2">
    <source>
        <dbReference type="EMBL" id="CAL8128651.1"/>
    </source>
</evidence>
<proteinExistence type="predicted"/>
<sequence length="208" mass="23481">MSSSAESCNDYLEEEMSEHQLTYVGSGNLPCLESECPSSELWTKEELVYHLLEKSHVTTHFGVQKRFKVEPLWFGRGTSRITFMMKSNNNIWVGVGSSNIVDGEDVCSFILYHIPNVDSKVGPKEFPPTRFIANLKLRGKEDKSWTGTSPSIYENQDEILAAKKCLVFNIDPEENCYLEVDIIEKPVGKASSSPELKWEPANSLPNIE</sequence>
<evidence type="ECO:0000256" key="1">
    <source>
        <dbReference type="SAM" id="MobiDB-lite"/>
    </source>
</evidence>
<dbReference type="EMBL" id="CAXLJM020000075">
    <property type="protein sequence ID" value="CAL8128651.1"/>
    <property type="molecule type" value="Genomic_DNA"/>
</dbReference>
<protein>
    <submittedName>
        <fullName evidence="2">Uncharacterized protein</fullName>
    </submittedName>
</protein>